<comment type="caution">
    <text evidence="2">The sequence shown here is derived from an EMBL/GenBank/DDBJ whole genome shotgun (WGS) entry which is preliminary data.</text>
</comment>
<evidence type="ECO:0000256" key="1">
    <source>
        <dbReference type="SAM" id="SignalP"/>
    </source>
</evidence>
<dbReference type="AlphaFoldDB" id="A0A538TPA6"/>
<evidence type="ECO:0000313" key="2">
    <source>
        <dbReference type="EMBL" id="TMQ65479.1"/>
    </source>
</evidence>
<keyword evidence="1" id="KW-0732">Signal</keyword>
<sequence length="538" mass="55831">MTPLLFLAAAACAPPFHALISEILYDAAGDDTGREFVELFNPGPIALPLAGARLEAGDGSGPGRWSLRWTAGERDSIAAGGRFVIGGPLVDPLPDALAALELQNGPDAVRLAWPDGASEVVGYGAQEFAEYACGSAALDAPSGQSLARIPDASDVGGNALDFRAATPSPGRANQPGRDVALVPGSLRLDPERPESDRAAWLSGSVWNRGSASLAAGEISLYGVAAGVSTALFTIALDRPIAAGDTAGFGVSLPPLASGRHIVRIVASLAGDEAPANDADSLVVRVGEGPLGLTEIQFHPLTGEGEWVEVRNQLGQPLEPAGFTLADRRTKGSTHGEGRLDADSLGLLVQDRSAFLKSHRDLDSLRVWQVTPWPSLNNTDGPDGVADAVIVRESDGTLSDRADYSAHGVPAGIPLERVAGSWSPSLEPGGTPMRPPRSPLAVERFDVAPRRLTPGASQARIAWSLPWARARVSVEAFDLAGRRVAPVFAEASVAGRGEVVWTVGSLPAGLYVLVLKARAESGAESIAAARPVRVVGRVP</sequence>
<protein>
    <submittedName>
        <fullName evidence="2">Lamin tail domain-containing protein</fullName>
    </submittedName>
</protein>
<name>A0A538TPA6_UNCEI</name>
<feature type="chain" id="PRO_5022163478" evidence="1">
    <location>
        <begin position="19"/>
        <end position="538"/>
    </location>
</feature>
<feature type="signal peptide" evidence="1">
    <location>
        <begin position="1"/>
        <end position="18"/>
    </location>
</feature>
<evidence type="ECO:0000313" key="3">
    <source>
        <dbReference type="Proteomes" id="UP000316609"/>
    </source>
</evidence>
<accession>A0A538TPA6</accession>
<reference evidence="2 3" key="1">
    <citation type="journal article" date="2019" name="Nat. Microbiol.">
        <title>Mediterranean grassland soil C-N compound turnover is dependent on rainfall and depth, and is mediated by genomically divergent microorganisms.</title>
        <authorList>
            <person name="Diamond S."/>
            <person name="Andeer P.F."/>
            <person name="Li Z."/>
            <person name="Crits-Christoph A."/>
            <person name="Burstein D."/>
            <person name="Anantharaman K."/>
            <person name="Lane K.R."/>
            <person name="Thomas B.C."/>
            <person name="Pan C."/>
            <person name="Northen T.R."/>
            <person name="Banfield J.F."/>
        </authorList>
    </citation>
    <scope>NUCLEOTIDE SEQUENCE [LARGE SCALE GENOMIC DNA]</scope>
    <source>
        <strain evidence="2">WS_8</strain>
    </source>
</reference>
<proteinExistence type="predicted"/>
<organism evidence="2 3">
    <name type="scientific">Eiseniibacteriota bacterium</name>
    <dbReference type="NCBI Taxonomy" id="2212470"/>
    <lineage>
        <taxon>Bacteria</taxon>
        <taxon>Candidatus Eiseniibacteriota</taxon>
    </lineage>
</organism>
<dbReference type="EMBL" id="VBOY01000070">
    <property type="protein sequence ID" value="TMQ65479.1"/>
    <property type="molecule type" value="Genomic_DNA"/>
</dbReference>
<gene>
    <name evidence="2" type="ORF">E6K78_07585</name>
</gene>
<dbReference type="Proteomes" id="UP000316609">
    <property type="component" value="Unassembled WGS sequence"/>
</dbReference>